<dbReference type="Pfam" id="PF00620">
    <property type="entry name" value="RhoGAP"/>
    <property type="match status" value="1"/>
</dbReference>
<feature type="domain" description="Rho-GAP" evidence="9">
    <location>
        <begin position="621"/>
        <end position="825"/>
    </location>
</feature>
<dbReference type="Gene3D" id="3.30.60.20">
    <property type="match status" value="1"/>
</dbReference>
<protein>
    <submittedName>
        <fullName evidence="11">GEM interacting protein</fullName>
    </submittedName>
</protein>
<dbReference type="PROSITE" id="PS00479">
    <property type="entry name" value="ZF_DAG_PE_1"/>
    <property type="match status" value="1"/>
</dbReference>
<feature type="domain" description="Phorbol-ester/DAG-type" evidence="8">
    <location>
        <begin position="565"/>
        <end position="611"/>
    </location>
</feature>
<dbReference type="Gene3D" id="1.10.555.10">
    <property type="entry name" value="Rho GTPase activation protein"/>
    <property type="match status" value="1"/>
</dbReference>
<evidence type="ECO:0000256" key="2">
    <source>
        <dbReference type="ARBA" id="ARBA00022723"/>
    </source>
</evidence>
<keyword evidence="1" id="KW-0343">GTPase activation</keyword>
<sequence length="1110" mass="125075">METLRFLARDPTSLNHDLSWIVSKLRAVVCSLQELRQLFVLSDEPACPSQHLVDIKLRHFLEALQPLNVKYPRFQSLPVRQLLSDLYQSLSDVTSHSKGSDTKRYSEIFREFDALDMSLAQSTVDILATDPDTQSITETVSSETTEIDELTVIMENEGVVGRQYIQDADTVLQRSEGGVEIALQYAKMWCKYAKDLLTWMDKRFTLEQEFSKNMVKAAETARSIVTQQDLMPLQYIYTMAVEHDINCWGLMKNVTETIQHRCCQALASKRNEIDKWRREFKDQWIREQRRMSEAIAALKKSRQQYIQRCEELEKARALSARAEEENSNTTSAGASGSKIVEKRRRSRDEAQIKVQEAEIMYRSCVNDATQRQLELDKTKERIIVHTRKLICQGDFVLKENTINMFYYQRQMTEPVPLGYHNLDLTCRPFEPGESYVRYIFKRRRREQVQKTFAFQEFNESSKSGRKKTNSPYPVPEETCVKRPSSATESAARNSGCTKTGISDTESTGGSLESPQSSPAHPNRKLLKAPSTGTVSSEDLEDKEAGQLYEASNSVHYPRRSRAAQTHRLRKMKGKMAKCRQCDNFILVNGIECEECSLVLHRKCLDSCQQECDQRRGFVFGLDFSLVPRDFPEEVPFVVRRCTTEIESRALAVQGVYRVSGSKPRIQKLCQAFEIQRDQVDLSEHSPHDITSVLKHFFKELPEPLVIFDLYDDFITLGKNIQRMSEKETTAETVSMEGDLVQCLKDLLSKLPVSHYNTLHHLITHLFRVSEQFEVNKMSPENLGIIFGPTLMRPLVAGDVSMINLLETSYQAVLVEFFITHYEHIFGTENLPRSSPVLSTEPGSPRTQQPPEQASPVSQERPRSLENLAMKRDSSEGYISDKSSSNEAVDQLSPEANDRAAVDSPVSEAGVPEEQAEESEMVTGAQSRGHFSRLPIKHSRQATPITKTRTGALRDGGNPEGEGCSPPRRTGPGSANSSRSSSPEAGALRQTRRTGHHPEEELLPVCSGLRDPPVPERTPEADSGTGSTRQLSQAGSGLGPKARPAEGPAGSLANLNTNQSNNNTGSRARPASRDKLSFKRHPGEEHTAQKVLSGLKLRRSDSEKGSQVRFV</sequence>
<dbReference type="GO" id="GO:0008270">
    <property type="term" value="F:zinc ion binding"/>
    <property type="evidence" value="ECO:0007669"/>
    <property type="project" value="UniProtKB-KW"/>
</dbReference>
<dbReference type="GO" id="GO:0005886">
    <property type="term" value="C:plasma membrane"/>
    <property type="evidence" value="ECO:0000318"/>
    <property type="project" value="GO_Central"/>
</dbReference>
<evidence type="ECO:0000256" key="7">
    <source>
        <dbReference type="SAM" id="MobiDB-lite"/>
    </source>
</evidence>
<dbReference type="Bgee" id="ENSLOCG00000008518">
    <property type="expression patterns" value="Expressed in ovary and 13 other cell types or tissues"/>
</dbReference>
<dbReference type="PROSITE" id="PS50081">
    <property type="entry name" value="ZF_DAG_PE_2"/>
    <property type="match status" value="1"/>
</dbReference>
<feature type="compositionally biased region" description="Basic and acidic residues" evidence="7">
    <location>
        <begin position="1097"/>
        <end position="1110"/>
    </location>
</feature>
<feature type="region of interest" description="Disordered" evidence="7">
    <location>
        <begin position="319"/>
        <end position="345"/>
    </location>
</feature>
<reference evidence="11" key="2">
    <citation type="submission" date="2025-08" db="UniProtKB">
        <authorList>
            <consortium name="Ensembl"/>
        </authorList>
    </citation>
    <scope>IDENTIFICATION</scope>
</reference>
<dbReference type="SUPFAM" id="SSF103657">
    <property type="entry name" value="BAR/IMD domain-like"/>
    <property type="match status" value="1"/>
</dbReference>
<evidence type="ECO:0000313" key="11">
    <source>
        <dbReference type="Ensembl" id="ENSLOCP00000010367.1"/>
    </source>
</evidence>
<dbReference type="Gene3D" id="1.20.1270.60">
    <property type="entry name" value="Arfaptin homology (AH) domain/BAR domain"/>
    <property type="match status" value="1"/>
</dbReference>
<feature type="region of interest" description="Disordered" evidence="7">
    <location>
        <begin position="457"/>
        <end position="541"/>
    </location>
</feature>
<dbReference type="eggNOG" id="KOG1453">
    <property type="taxonomic scope" value="Eukaryota"/>
</dbReference>
<dbReference type="InterPro" id="IPR002219">
    <property type="entry name" value="PKC_DAG/PE"/>
</dbReference>
<evidence type="ECO:0000256" key="6">
    <source>
        <dbReference type="PROSITE-ProRule" id="PRU01077"/>
    </source>
</evidence>
<dbReference type="InterPro" id="IPR001060">
    <property type="entry name" value="FCH_dom"/>
</dbReference>
<dbReference type="AlphaFoldDB" id="W5MPQ8"/>
<dbReference type="InterPro" id="IPR054713">
    <property type="entry name" value="GMIP/FCHO2-like_FCH"/>
</dbReference>
<dbReference type="InterPro" id="IPR000198">
    <property type="entry name" value="RhoGAP_dom"/>
</dbReference>
<name>W5MPQ8_LEPOC</name>
<keyword evidence="5 6" id="KW-0175">Coiled coil</keyword>
<dbReference type="SMART" id="SM00109">
    <property type="entry name" value="C1"/>
    <property type="match status" value="1"/>
</dbReference>
<proteinExistence type="predicted"/>
<keyword evidence="3" id="KW-0863">Zinc-finger</keyword>
<dbReference type="EMBL" id="AHAT01007570">
    <property type="status" value="NOT_ANNOTATED_CDS"/>
    <property type="molecule type" value="Genomic_DNA"/>
</dbReference>
<feature type="domain" description="F-BAR" evidence="10">
    <location>
        <begin position="166"/>
        <end position="434"/>
    </location>
</feature>
<keyword evidence="4" id="KW-0862">Zinc</keyword>
<dbReference type="GO" id="GO:0005096">
    <property type="term" value="F:GTPase activator activity"/>
    <property type="evidence" value="ECO:0000318"/>
    <property type="project" value="GO_Central"/>
</dbReference>
<dbReference type="OMA" id="PVKYYRH"/>
<evidence type="ECO:0000256" key="3">
    <source>
        <dbReference type="ARBA" id="ARBA00022771"/>
    </source>
</evidence>
<feature type="compositionally biased region" description="Low complexity" evidence="7">
    <location>
        <begin position="1050"/>
        <end position="1063"/>
    </location>
</feature>
<evidence type="ECO:0000256" key="4">
    <source>
        <dbReference type="ARBA" id="ARBA00022833"/>
    </source>
</evidence>
<dbReference type="InParanoid" id="W5MPQ8"/>
<dbReference type="GeneTree" id="ENSGT00950000183110"/>
<dbReference type="SMART" id="SM00324">
    <property type="entry name" value="RhoGAP"/>
    <property type="match status" value="1"/>
</dbReference>
<dbReference type="InterPro" id="IPR046349">
    <property type="entry name" value="C1-like_sf"/>
</dbReference>
<evidence type="ECO:0000313" key="12">
    <source>
        <dbReference type="Proteomes" id="UP000018468"/>
    </source>
</evidence>
<feature type="compositionally biased region" description="Polar residues" evidence="7">
    <location>
        <begin position="1023"/>
        <end position="1034"/>
    </location>
</feature>
<dbReference type="PANTHER" id="PTHR15228:SF16">
    <property type="entry name" value="GEM-INTERACTING PROTEIN"/>
    <property type="match status" value="1"/>
</dbReference>
<dbReference type="HOGENOM" id="CLU_006236_1_0_1"/>
<feature type="region of interest" description="Disordered" evidence="7">
    <location>
        <begin position="829"/>
        <end position="1110"/>
    </location>
</feature>
<feature type="compositionally biased region" description="Basic and acidic residues" evidence="7">
    <location>
        <begin position="1070"/>
        <end position="1087"/>
    </location>
</feature>
<dbReference type="InterPro" id="IPR008936">
    <property type="entry name" value="Rho_GTPase_activation_prot"/>
</dbReference>
<keyword evidence="2" id="KW-0479">Metal-binding</keyword>
<evidence type="ECO:0000259" key="10">
    <source>
        <dbReference type="PROSITE" id="PS51741"/>
    </source>
</evidence>
<dbReference type="PANTHER" id="PTHR15228">
    <property type="entry name" value="SPERMATHECAL PHYSIOLOGY VARIANT"/>
    <property type="match status" value="1"/>
</dbReference>
<feature type="compositionally biased region" description="Basic and acidic residues" evidence="7">
    <location>
        <begin position="859"/>
        <end position="874"/>
    </location>
</feature>
<accession>W5MPQ8</accession>
<dbReference type="Pfam" id="PF22699">
    <property type="entry name" value="GMIP-like_FCH"/>
    <property type="match status" value="1"/>
</dbReference>
<dbReference type="SUPFAM" id="SSF48350">
    <property type="entry name" value="GTPase activation domain, GAP"/>
    <property type="match status" value="1"/>
</dbReference>
<dbReference type="PROSITE" id="PS51741">
    <property type="entry name" value="F_BAR"/>
    <property type="match status" value="1"/>
</dbReference>
<dbReference type="GO" id="GO:0051058">
    <property type="term" value="P:negative regulation of small GTPase mediated signal transduction"/>
    <property type="evidence" value="ECO:0000318"/>
    <property type="project" value="GO_Central"/>
</dbReference>
<feature type="compositionally biased region" description="Polar residues" evidence="7">
    <location>
        <begin position="830"/>
        <end position="857"/>
    </location>
</feature>
<feature type="compositionally biased region" description="Low complexity" evidence="7">
    <location>
        <begin position="970"/>
        <end position="986"/>
    </location>
</feature>
<dbReference type="SMART" id="SM00055">
    <property type="entry name" value="FCH"/>
    <property type="match status" value="1"/>
</dbReference>
<dbReference type="Ensembl" id="ENSLOCT00000010380.1">
    <property type="protein sequence ID" value="ENSLOCP00000010367.1"/>
    <property type="gene ID" value="ENSLOCG00000008518.1"/>
</dbReference>
<dbReference type="STRING" id="7918.ENSLOCP00000010367"/>
<dbReference type="CDD" id="cd20816">
    <property type="entry name" value="C1_GMIP-like"/>
    <property type="match status" value="1"/>
</dbReference>
<evidence type="ECO:0000259" key="8">
    <source>
        <dbReference type="PROSITE" id="PS50081"/>
    </source>
</evidence>
<evidence type="ECO:0000256" key="5">
    <source>
        <dbReference type="ARBA" id="ARBA00023054"/>
    </source>
</evidence>
<dbReference type="InterPro" id="IPR027267">
    <property type="entry name" value="AH/BAR_dom_sf"/>
</dbReference>
<dbReference type="PROSITE" id="PS50238">
    <property type="entry name" value="RHOGAP"/>
    <property type="match status" value="1"/>
</dbReference>
<evidence type="ECO:0000259" key="9">
    <source>
        <dbReference type="PROSITE" id="PS50238"/>
    </source>
</evidence>
<dbReference type="SUPFAM" id="SSF57889">
    <property type="entry name" value="Cysteine-rich domain"/>
    <property type="match status" value="1"/>
</dbReference>
<dbReference type="InterPro" id="IPR031160">
    <property type="entry name" value="F_BAR_dom"/>
</dbReference>
<dbReference type="GO" id="GO:0035556">
    <property type="term" value="P:intracellular signal transduction"/>
    <property type="evidence" value="ECO:0000318"/>
    <property type="project" value="GO_Central"/>
</dbReference>
<reference evidence="11" key="3">
    <citation type="submission" date="2025-09" db="UniProtKB">
        <authorList>
            <consortium name="Ensembl"/>
        </authorList>
    </citation>
    <scope>IDENTIFICATION</scope>
</reference>
<dbReference type="InterPro" id="IPR051025">
    <property type="entry name" value="RhoGAP"/>
</dbReference>
<dbReference type="Proteomes" id="UP000018468">
    <property type="component" value="Linkage group LG6"/>
</dbReference>
<keyword evidence="12" id="KW-1185">Reference proteome</keyword>
<reference evidence="12" key="1">
    <citation type="submission" date="2011-12" db="EMBL/GenBank/DDBJ databases">
        <title>The Draft Genome of Lepisosteus oculatus.</title>
        <authorList>
            <consortium name="The Broad Institute Genome Assembly &amp; Analysis Group"/>
            <consortium name="Computational R&amp;D Group"/>
            <consortium name="and Sequencing Platform"/>
            <person name="Di Palma F."/>
            <person name="Alfoldi J."/>
            <person name="Johnson J."/>
            <person name="Berlin A."/>
            <person name="Gnerre S."/>
            <person name="Jaffe D."/>
            <person name="MacCallum I."/>
            <person name="Young S."/>
            <person name="Walker B.J."/>
            <person name="Lander E.S."/>
            <person name="Lindblad-Toh K."/>
        </authorList>
    </citation>
    <scope>NUCLEOTIDE SEQUENCE [LARGE SCALE GENOMIC DNA]</scope>
</reference>
<evidence type="ECO:0000256" key="1">
    <source>
        <dbReference type="ARBA" id="ARBA00022468"/>
    </source>
</evidence>
<organism evidence="11 12">
    <name type="scientific">Lepisosteus oculatus</name>
    <name type="common">Spotted gar</name>
    <dbReference type="NCBI Taxonomy" id="7918"/>
    <lineage>
        <taxon>Eukaryota</taxon>
        <taxon>Metazoa</taxon>
        <taxon>Chordata</taxon>
        <taxon>Craniata</taxon>
        <taxon>Vertebrata</taxon>
        <taxon>Euteleostomi</taxon>
        <taxon>Actinopterygii</taxon>
        <taxon>Neopterygii</taxon>
        <taxon>Holostei</taxon>
        <taxon>Semionotiformes</taxon>
        <taxon>Lepisosteidae</taxon>
        <taxon>Lepisosteus</taxon>
    </lineage>
</organism>
<feature type="compositionally biased region" description="Polar residues" evidence="7">
    <location>
        <begin position="484"/>
        <end position="519"/>
    </location>
</feature>